<keyword evidence="2" id="KW-1185">Reference proteome</keyword>
<proteinExistence type="predicted"/>
<evidence type="ECO:0000313" key="1">
    <source>
        <dbReference type="EMBL" id="KAK3076573.1"/>
    </source>
</evidence>
<gene>
    <name evidence="1" type="ORF">LTS18_012649</name>
</gene>
<accession>A0ACC3DJ44</accession>
<name>A0ACC3DJ44_9PEZI</name>
<comment type="caution">
    <text evidence="1">The sequence shown here is derived from an EMBL/GenBank/DDBJ whole genome shotgun (WGS) entry which is preliminary data.</text>
</comment>
<reference evidence="1" key="1">
    <citation type="submission" date="2024-09" db="EMBL/GenBank/DDBJ databases">
        <title>Black Yeasts Isolated from many extreme environments.</title>
        <authorList>
            <person name="Coleine C."/>
            <person name="Stajich J.E."/>
            <person name="Selbmann L."/>
        </authorList>
    </citation>
    <scope>NUCLEOTIDE SEQUENCE</scope>
    <source>
        <strain evidence="1">CCFEE 5737</strain>
    </source>
</reference>
<evidence type="ECO:0000313" key="2">
    <source>
        <dbReference type="Proteomes" id="UP001186974"/>
    </source>
</evidence>
<protein>
    <submittedName>
        <fullName evidence="1">Uncharacterized protein</fullName>
    </submittedName>
</protein>
<dbReference type="EMBL" id="JAWDJW010003819">
    <property type="protein sequence ID" value="KAK3076573.1"/>
    <property type="molecule type" value="Genomic_DNA"/>
</dbReference>
<organism evidence="1 2">
    <name type="scientific">Coniosporium uncinatum</name>
    <dbReference type="NCBI Taxonomy" id="93489"/>
    <lineage>
        <taxon>Eukaryota</taxon>
        <taxon>Fungi</taxon>
        <taxon>Dikarya</taxon>
        <taxon>Ascomycota</taxon>
        <taxon>Pezizomycotina</taxon>
        <taxon>Dothideomycetes</taxon>
        <taxon>Dothideomycetes incertae sedis</taxon>
        <taxon>Coniosporium</taxon>
    </lineage>
</organism>
<feature type="non-terminal residue" evidence="1">
    <location>
        <position position="1"/>
    </location>
</feature>
<dbReference type="Proteomes" id="UP001186974">
    <property type="component" value="Unassembled WGS sequence"/>
</dbReference>
<sequence>KVARQDAELVASDPERYTPAAMKCEQRDLALVLQIARTSEQGRMDEVKPLVVLLLQSYGDANLAKTLATTVERCAEGEPDRDLTEGLVRALAWGRLEVLE</sequence>